<dbReference type="SUPFAM" id="SSF52172">
    <property type="entry name" value="CheY-like"/>
    <property type="match status" value="1"/>
</dbReference>
<dbReference type="SMART" id="SM00267">
    <property type="entry name" value="GGDEF"/>
    <property type="match status" value="1"/>
</dbReference>
<dbReference type="Proteomes" id="UP000253769">
    <property type="component" value="Unassembled WGS sequence"/>
</dbReference>
<sequence>MTEITRSGDADDELVFMEEDPTEVSAEQSATWRILIADDDETVHSSTLYALGNVTILNRRLEFLHAYSAAEARQLLEQHSDIAAVLLDVVMERDDAGLKLVQQIRQELKLEDVRLILRTGQPGYAPEIDVIRDYDINDYKTKAELTRTKLYTTLTAALRSYLQIRTINANRKGLDLIVSSSSALIATHSLQDFANSVIAQLATLLGCEADGVVSARTTKLGDTSPSYRVVTATSQYRQSIDQSIEELPQDVMRDSMIHCFEQRRSQYTEERITLFFPCSTGRDMCVYLRTTKLPDSHFRALLEVFCSNISVCLNNLSLFGNLKHQAYYDQLLLLPNRHHLLEQVDRVVADKGAGSLAMMLVDIDHFSELNHALGHQYGDQLLRQVSQRLQKFCRPSLFLARITSDIFAIFGPSAEMPAEKIQRLFSKHFTIEGNEQTLSATFGLAQISEVDGGGQGALKAASTALNQAKQTQRGQLGVYTRQMGLEIQSRVKMLQDLRLSFEHQRLYLHYQPQVSLPDGKPVGCEALIRWRDDQGRYIPPDVFIPLAERSGIIATIGEWVMRTAFSQAHLLHRSGFTRLRMAVNVSVIQFRSGGFLETLDRALLDSGVNPELIELEITESVAMLEADYLLDMLKQIKSRGVQVAIDDFGTGFSSLSYLQRLSIDRLKIDRAFVDQLCESQDSRSIAEMVIELSHSLNLQVIAEGVEEQQQAERLAELGCHEAQGYFYAKPMEADALLRWLMNQEPGNTQRNTSA</sequence>
<gene>
    <name evidence="5" type="ORF">DV711_01070</name>
</gene>
<feature type="domain" description="EAL" evidence="3">
    <location>
        <begin position="490"/>
        <end position="744"/>
    </location>
</feature>
<dbReference type="PROSITE" id="PS50883">
    <property type="entry name" value="EAL"/>
    <property type="match status" value="1"/>
</dbReference>
<dbReference type="InterPro" id="IPR035919">
    <property type="entry name" value="EAL_sf"/>
</dbReference>
<dbReference type="SMART" id="SM00052">
    <property type="entry name" value="EAL"/>
    <property type="match status" value="1"/>
</dbReference>
<keyword evidence="1" id="KW-0597">Phosphoprotein</keyword>
<dbReference type="PROSITE" id="PS50887">
    <property type="entry name" value="GGDEF"/>
    <property type="match status" value="1"/>
</dbReference>
<dbReference type="RefSeq" id="WP_114693805.1">
    <property type="nucleotide sequence ID" value="NZ_QQOH01000001.1"/>
</dbReference>
<evidence type="ECO:0000313" key="5">
    <source>
        <dbReference type="EMBL" id="RDE24221.1"/>
    </source>
</evidence>
<feature type="domain" description="GGDEF" evidence="4">
    <location>
        <begin position="354"/>
        <end position="481"/>
    </location>
</feature>
<dbReference type="PANTHER" id="PTHR33121:SF70">
    <property type="entry name" value="SIGNALING PROTEIN YKOW"/>
    <property type="match status" value="1"/>
</dbReference>
<dbReference type="SUPFAM" id="SSF55073">
    <property type="entry name" value="Nucleotide cyclase"/>
    <property type="match status" value="1"/>
</dbReference>
<dbReference type="InterPro" id="IPR043128">
    <property type="entry name" value="Rev_trsase/Diguanyl_cyclase"/>
</dbReference>
<dbReference type="InterPro" id="IPR001789">
    <property type="entry name" value="Sig_transdc_resp-reg_receiver"/>
</dbReference>
<dbReference type="Pfam" id="PF00563">
    <property type="entry name" value="EAL"/>
    <property type="match status" value="1"/>
</dbReference>
<dbReference type="SUPFAM" id="SSF141868">
    <property type="entry name" value="EAL domain-like"/>
    <property type="match status" value="1"/>
</dbReference>
<evidence type="ECO:0000259" key="3">
    <source>
        <dbReference type="PROSITE" id="PS50883"/>
    </source>
</evidence>
<feature type="modified residue" description="4-aspartylphosphate" evidence="1">
    <location>
        <position position="88"/>
    </location>
</feature>
<dbReference type="OrthoDB" id="9813903at2"/>
<accession>A0A369WRP6</accession>
<dbReference type="InterPro" id="IPR050706">
    <property type="entry name" value="Cyclic-di-GMP_PDE-like"/>
</dbReference>
<evidence type="ECO:0000259" key="2">
    <source>
        <dbReference type="PROSITE" id="PS50110"/>
    </source>
</evidence>
<name>A0A369WRP6_9GAMM</name>
<dbReference type="NCBIfam" id="TIGR00254">
    <property type="entry name" value="GGDEF"/>
    <property type="match status" value="1"/>
</dbReference>
<dbReference type="CDD" id="cd01948">
    <property type="entry name" value="EAL"/>
    <property type="match status" value="1"/>
</dbReference>
<comment type="caution">
    <text evidence="5">The sequence shown here is derived from an EMBL/GenBank/DDBJ whole genome shotgun (WGS) entry which is preliminary data.</text>
</comment>
<dbReference type="Pfam" id="PF00990">
    <property type="entry name" value="GGDEF"/>
    <property type="match status" value="1"/>
</dbReference>
<dbReference type="InterPro" id="IPR021800">
    <property type="entry name" value="DUF3369"/>
</dbReference>
<keyword evidence="6" id="KW-1185">Reference proteome</keyword>
<reference evidence="5 6" key="1">
    <citation type="submission" date="2018-07" db="EMBL/GenBank/DDBJ databases">
        <title>Motiliproteus coralliicola sp. nov., a bacterium isolated from Coral.</title>
        <authorList>
            <person name="Wang G."/>
        </authorList>
    </citation>
    <scope>NUCLEOTIDE SEQUENCE [LARGE SCALE GENOMIC DNA]</scope>
    <source>
        <strain evidence="5 6">C34</strain>
    </source>
</reference>
<dbReference type="InterPro" id="IPR000160">
    <property type="entry name" value="GGDEF_dom"/>
</dbReference>
<dbReference type="PROSITE" id="PS50110">
    <property type="entry name" value="RESPONSE_REGULATORY"/>
    <property type="match status" value="1"/>
</dbReference>
<dbReference type="CDD" id="cd01949">
    <property type="entry name" value="GGDEF"/>
    <property type="match status" value="1"/>
</dbReference>
<protein>
    <submittedName>
        <fullName evidence="5">EAL domain-containing protein</fullName>
    </submittedName>
</protein>
<dbReference type="Gene3D" id="3.30.70.270">
    <property type="match status" value="1"/>
</dbReference>
<proteinExistence type="predicted"/>
<dbReference type="AlphaFoldDB" id="A0A369WRP6"/>
<dbReference type="Pfam" id="PF11849">
    <property type="entry name" value="DUF3369"/>
    <property type="match status" value="1"/>
</dbReference>
<feature type="domain" description="Response regulatory" evidence="2">
    <location>
        <begin position="33"/>
        <end position="157"/>
    </location>
</feature>
<dbReference type="Gene3D" id="3.40.50.2300">
    <property type="match status" value="1"/>
</dbReference>
<dbReference type="Gene3D" id="3.20.20.450">
    <property type="entry name" value="EAL domain"/>
    <property type="match status" value="1"/>
</dbReference>
<dbReference type="PANTHER" id="PTHR33121">
    <property type="entry name" value="CYCLIC DI-GMP PHOSPHODIESTERASE PDEF"/>
    <property type="match status" value="1"/>
</dbReference>
<dbReference type="InterPro" id="IPR001633">
    <property type="entry name" value="EAL_dom"/>
</dbReference>
<dbReference type="EMBL" id="QQOH01000001">
    <property type="protein sequence ID" value="RDE24221.1"/>
    <property type="molecule type" value="Genomic_DNA"/>
</dbReference>
<evidence type="ECO:0000256" key="1">
    <source>
        <dbReference type="PROSITE-ProRule" id="PRU00169"/>
    </source>
</evidence>
<dbReference type="InterPro" id="IPR029787">
    <property type="entry name" value="Nucleotide_cyclase"/>
</dbReference>
<organism evidence="5 6">
    <name type="scientific">Motiliproteus coralliicola</name>
    <dbReference type="NCBI Taxonomy" id="2283196"/>
    <lineage>
        <taxon>Bacteria</taxon>
        <taxon>Pseudomonadati</taxon>
        <taxon>Pseudomonadota</taxon>
        <taxon>Gammaproteobacteria</taxon>
        <taxon>Oceanospirillales</taxon>
        <taxon>Oceanospirillaceae</taxon>
        <taxon>Motiliproteus</taxon>
    </lineage>
</organism>
<dbReference type="InterPro" id="IPR011006">
    <property type="entry name" value="CheY-like_superfamily"/>
</dbReference>
<dbReference type="GO" id="GO:0000160">
    <property type="term" value="P:phosphorelay signal transduction system"/>
    <property type="evidence" value="ECO:0007669"/>
    <property type="project" value="InterPro"/>
</dbReference>
<evidence type="ECO:0000313" key="6">
    <source>
        <dbReference type="Proteomes" id="UP000253769"/>
    </source>
</evidence>
<evidence type="ECO:0000259" key="4">
    <source>
        <dbReference type="PROSITE" id="PS50887"/>
    </source>
</evidence>
<dbReference type="GO" id="GO:0071111">
    <property type="term" value="F:cyclic-guanylate-specific phosphodiesterase activity"/>
    <property type="evidence" value="ECO:0007669"/>
    <property type="project" value="InterPro"/>
</dbReference>